<accession>A0ABT0UCD6</accession>
<evidence type="ECO:0000256" key="2">
    <source>
        <dbReference type="SAM" id="MobiDB-lite"/>
    </source>
</evidence>
<protein>
    <submittedName>
        <fullName evidence="4">TIGR03545 family protein</fullName>
    </submittedName>
</protein>
<dbReference type="InterPro" id="IPR019934">
    <property type="entry name" value="CHP03545"/>
</dbReference>
<dbReference type="NCBIfam" id="TIGR03545">
    <property type="entry name" value="TIGR03545 family protein"/>
    <property type="match status" value="1"/>
</dbReference>
<comment type="caution">
    <text evidence="4">The sequence shown here is derived from an EMBL/GenBank/DDBJ whole genome shotgun (WGS) entry which is preliminary data.</text>
</comment>
<dbReference type="EMBL" id="JAMQBK010000086">
    <property type="protein sequence ID" value="MCM2374477.1"/>
    <property type="molecule type" value="Genomic_DNA"/>
</dbReference>
<evidence type="ECO:0000313" key="4">
    <source>
        <dbReference type="EMBL" id="MCM2374477.1"/>
    </source>
</evidence>
<reference evidence="4 5" key="1">
    <citation type="journal article" date="2022" name="Syst. Appl. Microbiol.">
        <title>Rhodopirellula aestuarii sp. nov., a novel member of the genus Rhodopirellula isolated from brackish sediments collected in the Tagus River estuary, Portugal.</title>
        <authorList>
            <person name="Vitorino I.R."/>
            <person name="Klimek D."/>
            <person name="Calusinska M."/>
            <person name="Lobo-da-Cunha A."/>
            <person name="Vasconcelos V."/>
            <person name="Lage O.M."/>
        </authorList>
    </citation>
    <scope>NUCLEOTIDE SEQUENCE [LARGE SCALE GENOMIC DNA]</scope>
    <source>
        <strain evidence="4 5">ICT_H3.1</strain>
    </source>
</reference>
<evidence type="ECO:0000313" key="5">
    <source>
        <dbReference type="Proteomes" id="UP001202961"/>
    </source>
</evidence>
<evidence type="ECO:0000256" key="3">
    <source>
        <dbReference type="SAM" id="Phobius"/>
    </source>
</evidence>
<name>A0ABT0UCD6_9BACT</name>
<keyword evidence="3" id="KW-0812">Transmembrane</keyword>
<dbReference type="RefSeq" id="WP_250932366.1">
    <property type="nucleotide sequence ID" value="NZ_JAMQBK010000086.1"/>
</dbReference>
<proteinExistence type="predicted"/>
<keyword evidence="5" id="KW-1185">Reference proteome</keyword>
<feature type="transmembrane region" description="Helical" evidence="3">
    <location>
        <begin position="12"/>
        <end position="34"/>
    </location>
</feature>
<keyword evidence="3" id="KW-0472">Membrane</keyword>
<sequence length="584" mass="64646">MIRWRFLLTRVILVVAIMMILALGLGPMATYVTIAGLETTTGAKAEIGSAKVGLFPPSIHYADVRVADPRDGKEFRDAFVADSVDLTIDGDAFLRRRWVIRQGKITGLQIGSQRDSSGQYDREVDSADEPDSPSMISKMLTQFTSGLSDQAEAIGEDLETVKTGEEIRVRWKEEYADLLQQARDLEQRVKTIRDAAKGIDNPLRDWPELERTLAEARSAREELLRVRAKLDALPDEMQADLARLEEARKADLAKVDAYVPGDLSESKNFGVDLIAAEIRRSLAQLRGYLDNGRTLANYTVVAPDSERIRGEDFDFLGQRRQPEMLIRECHVDGLMRADGKTYALTGVVENMTPQPELLQTPTRARLLLEGPETVQVDYVRDRREGDTLDRLTLHWPQMLVDPVRLGDGSDVAVAISGGQREVWVQLNSHGDDVQGRLVSKQVGVNMHIAVDGDAANSAAVVSMNQSLANVNTIEVDAAFTGNWKELDLDLNTNLGNAFSDAAKGAIAKQLEVSKAKLAAKVEAVHREQMLSMREWMSKQQTEAQTLLASADRSIEEMSQKVLAEVGDADSYLGKLRTSFGKSLR</sequence>
<feature type="coiled-coil region" evidence="1">
    <location>
        <begin position="168"/>
        <end position="229"/>
    </location>
</feature>
<dbReference type="Proteomes" id="UP001202961">
    <property type="component" value="Unassembled WGS sequence"/>
</dbReference>
<keyword evidence="3" id="KW-1133">Transmembrane helix</keyword>
<feature type="region of interest" description="Disordered" evidence="2">
    <location>
        <begin position="111"/>
        <end position="134"/>
    </location>
</feature>
<evidence type="ECO:0000256" key="1">
    <source>
        <dbReference type="SAM" id="Coils"/>
    </source>
</evidence>
<keyword evidence="1" id="KW-0175">Coiled coil</keyword>
<gene>
    <name evidence="4" type="ORF">NB063_27980</name>
</gene>
<organism evidence="4 5">
    <name type="scientific">Aporhodopirellula aestuarii</name>
    <dbReference type="NCBI Taxonomy" id="2950107"/>
    <lineage>
        <taxon>Bacteria</taxon>
        <taxon>Pseudomonadati</taxon>
        <taxon>Planctomycetota</taxon>
        <taxon>Planctomycetia</taxon>
        <taxon>Pirellulales</taxon>
        <taxon>Pirellulaceae</taxon>
        <taxon>Aporhodopirellula</taxon>
    </lineage>
</organism>